<dbReference type="PRINTS" id="PR01084">
    <property type="entry name" value="NAHEXCHNGR"/>
</dbReference>
<keyword evidence="5" id="KW-0915">Sodium</keyword>
<feature type="transmembrane region" description="Helical" evidence="10">
    <location>
        <begin position="345"/>
        <end position="364"/>
    </location>
</feature>
<dbReference type="Gene3D" id="6.10.140.1330">
    <property type="match status" value="1"/>
</dbReference>
<organism evidence="13 14">
    <name type="scientific">Caenorhabditis briggsae</name>
    <dbReference type="NCBI Taxonomy" id="6238"/>
    <lineage>
        <taxon>Eukaryota</taxon>
        <taxon>Metazoa</taxon>
        <taxon>Ecdysozoa</taxon>
        <taxon>Nematoda</taxon>
        <taxon>Chromadorea</taxon>
        <taxon>Rhabditida</taxon>
        <taxon>Rhabditina</taxon>
        <taxon>Rhabditomorpha</taxon>
        <taxon>Rhabditoidea</taxon>
        <taxon>Rhabditidae</taxon>
        <taxon>Peloderinae</taxon>
        <taxon>Caenorhabditis</taxon>
    </lineage>
</organism>
<evidence type="ECO:0000256" key="7">
    <source>
        <dbReference type="ARBA" id="ARBA00023136"/>
    </source>
</evidence>
<feature type="transmembrane region" description="Helical" evidence="10">
    <location>
        <begin position="319"/>
        <end position="339"/>
    </location>
</feature>
<reference evidence="13 14" key="1">
    <citation type="submission" date="2022-04" db="EMBL/GenBank/DDBJ databases">
        <title>Chromosome-level reference genomes for two strains of Caenorhabditis briggsae: an improved platform for comparative genomics.</title>
        <authorList>
            <person name="Stevens L."/>
            <person name="Andersen E."/>
        </authorList>
    </citation>
    <scope>NUCLEOTIDE SEQUENCE [LARGE SCALE GENOMIC DNA]</scope>
    <source>
        <strain evidence="13">VX34</strain>
        <tissue evidence="13">Whole-organism</tissue>
    </source>
</reference>
<evidence type="ECO:0000256" key="6">
    <source>
        <dbReference type="ARBA" id="ARBA00023065"/>
    </source>
</evidence>
<keyword evidence="2 9" id="KW-0813">Transport</keyword>
<feature type="transmembrane region" description="Helical" evidence="10">
    <location>
        <begin position="157"/>
        <end position="178"/>
    </location>
</feature>
<dbReference type="PANTHER" id="PTHR10110:SF194">
    <property type="entry name" value="NA(+)_H(+) ANTIPORTER NHX-3-RELATED"/>
    <property type="match status" value="1"/>
</dbReference>
<comment type="subcellular location">
    <subcellularLocation>
        <location evidence="1">Membrane</location>
        <topology evidence="1">Multi-pass membrane protein</topology>
    </subcellularLocation>
</comment>
<dbReference type="NCBIfam" id="TIGR00840">
    <property type="entry name" value="b_cpa1"/>
    <property type="match status" value="1"/>
</dbReference>
<feature type="transmembrane region" description="Helical" evidence="10">
    <location>
        <begin position="67"/>
        <end position="87"/>
    </location>
</feature>
<dbReference type="Pfam" id="PF00999">
    <property type="entry name" value="Na_H_Exchanger"/>
    <property type="match status" value="1"/>
</dbReference>
<dbReference type="EMBL" id="CP092624">
    <property type="protein sequence ID" value="UMM32195.1"/>
    <property type="molecule type" value="Genomic_DNA"/>
</dbReference>
<dbReference type="PANTHER" id="PTHR10110">
    <property type="entry name" value="SODIUM/HYDROGEN EXCHANGER"/>
    <property type="match status" value="1"/>
</dbReference>
<keyword evidence="14" id="KW-1185">Reference proteome</keyword>
<feature type="transmembrane region" description="Helical" evidence="10">
    <location>
        <begin position="413"/>
        <end position="436"/>
    </location>
</feature>
<comment type="similarity">
    <text evidence="9">Belongs to the monovalent cation:proton antiporter 1 (CPA1) transporter (TC 2.A.36) family.</text>
</comment>
<dbReference type="AlphaFoldDB" id="A0AAE9F149"/>
<evidence type="ECO:0000256" key="5">
    <source>
        <dbReference type="ARBA" id="ARBA00023053"/>
    </source>
</evidence>
<feature type="signal peptide" evidence="11">
    <location>
        <begin position="1"/>
        <end position="18"/>
    </location>
</feature>
<evidence type="ECO:0000256" key="1">
    <source>
        <dbReference type="ARBA" id="ARBA00004141"/>
    </source>
</evidence>
<evidence type="ECO:0000256" key="10">
    <source>
        <dbReference type="SAM" id="Phobius"/>
    </source>
</evidence>
<feature type="transmembrane region" description="Helical" evidence="10">
    <location>
        <begin position="122"/>
        <end position="145"/>
    </location>
</feature>
<feature type="transmembrane region" description="Helical" evidence="10">
    <location>
        <begin position="229"/>
        <end position="249"/>
    </location>
</feature>
<gene>
    <name evidence="13" type="ORF">L5515_006085</name>
</gene>
<evidence type="ECO:0000256" key="8">
    <source>
        <dbReference type="ARBA" id="ARBA00023201"/>
    </source>
</evidence>
<feature type="transmembrane region" description="Helical" evidence="10">
    <location>
        <begin position="281"/>
        <end position="298"/>
    </location>
</feature>
<evidence type="ECO:0000313" key="14">
    <source>
        <dbReference type="Proteomes" id="UP000829354"/>
    </source>
</evidence>
<keyword evidence="11" id="KW-0732">Signal</keyword>
<feature type="transmembrane region" description="Helical" evidence="10">
    <location>
        <begin position="385"/>
        <end position="407"/>
    </location>
</feature>
<dbReference type="GO" id="GO:0016020">
    <property type="term" value="C:membrane"/>
    <property type="evidence" value="ECO:0007669"/>
    <property type="project" value="UniProtKB-SubCell"/>
</dbReference>
<feature type="transmembrane region" description="Helical" evidence="10">
    <location>
        <begin position="187"/>
        <end position="209"/>
    </location>
</feature>
<dbReference type="InterPro" id="IPR004709">
    <property type="entry name" value="NaH_exchanger"/>
</dbReference>
<protein>
    <recommendedName>
        <fullName evidence="9">Sodium/hydrogen exchanger</fullName>
    </recommendedName>
</protein>
<evidence type="ECO:0000256" key="9">
    <source>
        <dbReference type="RuleBase" id="RU003722"/>
    </source>
</evidence>
<dbReference type="InterPro" id="IPR006153">
    <property type="entry name" value="Cation/H_exchanger_TM"/>
</dbReference>
<keyword evidence="9" id="KW-0050">Antiport</keyword>
<proteinExistence type="inferred from homology"/>
<evidence type="ECO:0000256" key="11">
    <source>
        <dbReference type="SAM" id="SignalP"/>
    </source>
</evidence>
<evidence type="ECO:0000256" key="3">
    <source>
        <dbReference type="ARBA" id="ARBA00022692"/>
    </source>
</evidence>
<feature type="transmembrane region" description="Helical" evidence="10">
    <location>
        <begin position="34"/>
        <end position="55"/>
    </location>
</feature>
<feature type="chain" id="PRO_5042224907" description="Sodium/hydrogen exchanger" evidence="11">
    <location>
        <begin position="19"/>
        <end position="596"/>
    </location>
</feature>
<sequence>MWYYATFIFLTQMASVAAESQGQMFPFKWTEVQFVYTIAIWILIASLARILFSYLKFLTKWLPDSSLIIIVGLILGFILHLTSLNGVSLDAEVFFLYLLPPIIFDAGYFMPNRAFFKNIDSILLFSVLGTVWNCFAIGGSLLLLSKYDIFSIQFSTFEIFIFASLVSASDPVAIIVVFEEIHVNEFLFINVFGEALFNDAISVVLYNMFISFLARDLTTLNFWDYASRGLSFFVVALGGVAIGVVFAFATSLATKYTHGIKIVAPVLIFLIPYMGYLTAEMVSFSAIIAIAVCGMVMKQYVKGNITNSAANSVKYFTKIISQTSEIVIYMFLGLSTVSADHYFDVVFIAATIFFTLFYRTIGVLSQCYFLNKFRAEQFKLQDQFILAYGGLKGAIAYGLVVSIPAAVSAKPMFITTTIALIYFNVFIQGITIRPLINLMKIKTKEEKKATMTESVYNKYLDYMMAGIEDIAGQKGHYNLVARFERFNSSVLKPIFMRLQKREKNDFTSVIRSYEKLILEDALEKMKSRQNSTEISLRSFLQPGEDMEQLYTLFGEFLKERRDDDIQDDYFAEVQAHECENFGSELKEIENKDASIV</sequence>
<evidence type="ECO:0000313" key="13">
    <source>
        <dbReference type="EMBL" id="UMM32195.1"/>
    </source>
</evidence>
<feature type="domain" description="Cation/H+ exchanger transmembrane" evidence="12">
    <location>
        <begin position="42"/>
        <end position="436"/>
    </location>
</feature>
<keyword evidence="4 10" id="KW-1133">Transmembrane helix</keyword>
<dbReference type="Proteomes" id="UP000829354">
    <property type="component" value="Chromosome V"/>
</dbReference>
<feature type="transmembrane region" description="Helical" evidence="10">
    <location>
        <begin position="93"/>
        <end position="110"/>
    </location>
</feature>
<dbReference type="InterPro" id="IPR018422">
    <property type="entry name" value="Cation/H_exchanger_CPA1"/>
</dbReference>
<dbReference type="GO" id="GO:0006885">
    <property type="term" value="P:regulation of pH"/>
    <property type="evidence" value="ECO:0007669"/>
    <property type="project" value="InterPro"/>
</dbReference>
<accession>A0AAE9F149</accession>
<keyword evidence="7 10" id="KW-0472">Membrane</keyword>
<evidence type="ECO:0000259" key="12">
    <source>
        <dbReference type="Pfam" id="PF00999"/>
    </source>
</evidence>
<keyword evidence="8 9" id="KW-0739">Sodium transport</keyword>
<name>A0AAE9F149_CAEBR</name>
<feature type="transmembrane region" description="Helical" evidence="10">
    <location>
        <begin position="256"/>
        <end position="275"/>
    </location>
</feature>
<evidence type="ECO:0000256" key="2">
    <source>
        <dbReference type="ARBA" id="ARBA00022448"/>
    </source>
</evidence>
<keyword evidence="6 9" id="KW-0406">Ion transport</keyword>
<keyword evidence="3 9" id="KW-0812">Transmembrane</keyword>
<evidence type="ECO:0000256" key="4">
    <source>
        <dbReference type="ARBA" id="ARBA00022989"/>
    </source>
</evidence>
<dbReference type="GO" id="GO:0015385">
    <property type="term" value="F:sodium:proton antiporter activity"/>
    <property type="evidence" value="ECO:0007669"/>
    <property type="project" value="InterPro"/>
</dbReference>